<dbReference type="EMBL" id="FOGL01000022">
    <property type="protein sequence ID" value="SES18186.1"/>
    <property type="molecule type" value="Genomic_DNA"/>
</dbReference>
<dbReference type="RefSeq" id="WP_089743520.1">
    <property type="nucleotide sequence ID" value="NZ_FOGL01000022.1"/>
</dbReference>
<keyword evidence="3" id="KW-1185">Reference proteome</keyword>
<dbReference type="Proteomes" id="UP000199687">
    <property type="component" value="Unassembled WGS sequence"/>
</dbReference>
<evidence type="ECO:0000313" key="3">
    <source>
        <dbReference type="Proteomes" id="UP000199687"/>
    </source>
</evidence>
<dbReference type="OrthoDB" id="2455559at2"/>
<organism evidence="2 3">
    <name type="scientific">Gracilibacillus ureilyticus</name>
    <dbReference type="NCBI Taxonomy" id="531814"/>
    <lineage>
        <taxon>Bacteria</taxon>
        <taxon>Bacillati</taxon>
        <taxon>Bacillota</taxon>
        <taxon>Bacilli</taxon>
        <taxon>Bacillales</taxon>
        <taxon>Bacillaceae</taxon>
        <taxon>Gracilibacillus</taxon>
    </lineage>
</organism>
<dbReference type="InterPro" id="IPR025441">
    <property type="entry name" value="DUF4181"/>
</dbReference>
<feature type="transmembrane region" description="Helical" evidence="1">
    <location>
        <begin position="6"/>
        <end position="23"/>
    </location>
</feature>
<evidence type="ECO:0008006" key="4">
    <source>
        <dbReference type="Google" id="ProtNLM"/>
    </source>
</evidence>
<keyword evidence="1" id="KW-0812">Transmembrane</keyword>
<feature type="transmembrane region" description="Helical" evidence="1">
    <location>
        <begin position="96"/>
        <end position="116"/>
    </location>
</feature>
<proteinExistence type="predicted"/>
<accession>A0A1H9V8T3</accession>
<name>A0A1H9V8T3_9BACI</name>
<keyword evidence="1" id="KW-0472">Membrane</keyword>
<evidence type="ECO:0000256" key="1">
    <source>
        <dbReference type="SAM" id="Phobius"/>
    </source>
</evidence>
<reference evidence="2 3" key="1">
    <citation type="submission" date="2016-10" db="EMBL/GenBank/DDBJ databases">
        <authorList>
            <person name="de Groot N.N."/>
        </authorList>
    </citation>
    <scope>NUCLEOTIDE SEQUENCE [LARGE SCALE GENOMIC DNA]</scope>
    <source>
        <strain evidence="2 3">CGMCC 1.7727</strain>
    </source>
</reference>
<dbReference type="STRING" id="531814.SAMN04487944_12235"/>
<dbReference type="AlphaFoldDB" id="A0A1H9V8T3"/>
<feature type="transmembrane region" description="Helical" evidence="1">
    <location>
        <begin position="44"/>
        <end position="61"/>
    </location>
</feature>
<evidence type="ECO:0000313" key="2">
    <source>
        <dbReference type="EMBL" id="SES18186.1"/>
    </source>
</evidence>
<protein>
    <recommendedName>
        <fullName evidence="4">DUF4181 domain-containing protein</fullName>
    </recommendedName>
</protein>
<keyword evidence="1" id="KW-1133">Transmembrane helix</keyword>
<sequence>MVSIIIILIVILILDLILKKTIIKMRNIEVLDPEKKYVNKLHKYGERILSLVNILIIVLAMSEYPHLRPLIFIGPGILVAYRTIMEWKNAKETGTYLISASTSGLFFTGSIVYVIIH</sequence>
<gene>
    <name evidence="2" type="ORF">SAMN04487944_12235</name>
</gene>
<dbReference type="Pfam" id="PF13789">
    <property type="entry name" value="DUF4181"/>
    <property type="match status" value="1"/>
</dbReference>